<dbReference type="Proteomes" id="UP000183994">
    <property type="component" value="Unassembled WGS sequence"/>
</dbReference>
<gene>
    <name evidence="4" type="ORF">SAMN02745216_01591</name>
</gene>
<evidence type="ECO:0000256" key="1">
    <source>
        <dbReference type="ARBA" id="ARBA00023125"/>
    </source>
</evidence>
<dbReference type="GO" id="GO:0004519">
    <property type="term" value="F:endonuclease activity"/>
    <property type="evidence" value="ECO:0007669"/>
    <property type="project" value="InterPro"/>
</dbReference>
<keyword evidence="1" id="KW-0238">DNA-binding</keyword>
<feature type="domain" description="Endonuclease NucS C-terminal" evidence="2">
    <location>
        <begin position="125"/>
        <end position="223"/>
    </location>
</feature>
<evidence type="ECO:0008006" key="6">
    <source>
        <dbReference type="Google" id="ProtNLM"/>
    </source>
</evidence>
<dbReference type="PANTHER" id="PTHR38814:SF1">
    <property type="entry name" value="ENDONUCLEASE NUCS"/>
    <property type="match status" value="1"/>
</dbReference>
<dbReference type="Pfam" id="PF24706">
    <property type="entry name" value="DUF7669"/>
    <property type="match status" value="1"/>
</dbReference>
<dbReference type="Pfam" id="PF01939">
    <property type="entry name" value="NucS_C"/>
    <property type="match status" value="1"/>
</dbReference>
<evidence type="ECO:0000259" key="2">
    <source>
        <dbReference type="Pfam" id="PF01939"/>
    </source>
</evidence>
<dbReference type="CDD" id="cd22341">
    <property type="entry name" value="NucS-like"/>
    <property type="match status" value="1"/>
</dbReference>
<accession>A0A1M6J132</accession>
<dbReference type="EMBL" id="FQZU01000007">
    <property type="protein sequence ID" value="SHJ40428.1"/>
    <property type="molecule type" value="Genomic_DNA"/>
</dbReference>
<feature type="domain" description="DUF7669" evidence="3">
    <location>
        <begin position="8"/>
        <end position="87"/>
    </location>
</feature>
<dbReference type="Gene3D" id="3.40.1350.10">
    <property type="match status" value="1"/>
</dbReference>
<dbReference type="STRING" id="1121393.SAMN02745216_01591"/>
<dbReference type="InterPro" id="IPR011856">
    <property type="entry name" value="tRNA_endonuc-like_dom_sf"/>
</dbReference>
<name>A0A1M6J132_9BACT</name>
<dbReference type="InterPro" id="IPR002793">
    <property type="entry name" value="Endonuclease_NucS"/>
</dbReference>
<keyword evidence="5" id="KW-1185">Reference proteome</keyword>
<dbReference type="OrthoDB" id="3654724at2"/>
<evidence type="ECO:0000313" key="5">
    <source>
        <dbReference type="Proteomes" id="UP000183994"/>
    </source>
</evidence>
<evidence type="ECO:0000259" key="3">
    <source>
        <dbReference type="Pfam" id="PF24706"/>
    </source>
</evidence>
<dbReference type="InterPro" id="IPR056086">
    <property type="entry name" value="DUF7669"/>
</dbReference>
<protein>
    <recommendedName>
        <fullName evidence="6">Endonuclease NucS</fullName>
    </recommendedName>
</protein>
<dbReference type="GO" id="GO:0003677">
    <property type="term" value="F:DNA binding"/>
    <property type="evidence" value="ECO:0007669"/>
    <property type="project" value="UniProtKB-KW"/>
</dbReference>
<reference evidence="5" key="1">
    <citation type="submission" date="2016-11" db="EMBL/GenBank/DDBJ databases">
        <authorList>
            <person name="Varghese N."/>
            <person name="Submissions S."/>
        </authorList>
    </citation>
    <scope>NUCLEOTIDE SEQUENCE [LARGE SCALE GENOMIC DNA]</scope>
    <source>
        <strain evidence="5">DSM 16219</strain>
    </source>
</reference>
<evidence type="ECO:0000313" key="4">
    <source>
        <dbReference type="EMBL" id="SHJ40428.1"/>
    </source>
</evidence>
<dbReference type="RefSeq" id="WP_073474731.1">
    <property type="nucleotide sequence ID" value="NZ_FQZU01000007.1"/>
</dbReference>
<organism evidence="4 5">
    <name type="scientific">Desulfatibacillum alkenivorans DSM 16219</name>
    <dbReference type="NCBI Taxonomy" id="1121393"/>
    <lineage>
        <taxon>Bacteria</taxon>
        <taxon>Pseudomonadati</taxon>
        <taxon>Thermodesulfobacteriota</taxon>
        <taxon>Desulfobacteria</taxon>
        <taxon>Desulfobacterales</taxon>
        <taxon>Desulfatibacillaceae</taxon>
        <taxon>Desulfatibacillum</taxon>
    </lineage>
</organism>
<dbReference type="PANTHER" id="PTHR38814">
    <property type="entry name" value="ENDONUCLEASE NUCS"/>
    <property type="match status" value="1"/>
</dbReference>
<proteinExistence type="predicted"/>
<dbReference type="InterPro" id="IPR048301">
    <property type="entry name" value="NucS_C"/>
</dbReference>
<sequence>MAPLYEKPVKLLFRDMVEDLGIQKGDVLERDAAQSWFKKNYPLVKPSTVSAHFLKLSTNATSRIHYSVDPKGHDDFLYQIDGKKFRLYDPASDPEPIYIKSSEDIKVEPDTDDQEGISNGQFAYEKDLQNFLAKNLSLIEPGMSLYEEEEIKGIEFPVGNRFIDILAVDSQNNYVVIELKVSRGYDRVVGQILRYMAWIKKHHAEQDQSVRGVIIAREISEDLVLACSEVNNVELYEYNLSIALSKINK</sequence>
<dbReference type="AlphaFoldDB" id="A0A1M6J132"/>